<dbReference type="InterPro" id="IPR029068">
    <property type="entry name" value="Glyas_Bleomycin-R_OHBP_Dase"/>
</dbReference>
<evidence type="ECO:0000259" key="8">
    <source>
        <dbReference type="PROSITE" id="PS51819"/>
    </source>
</evidence>
<evidence type="ECO:0000256" key="2">
    <source>
        <dbReference type="ARBA" id="ARBA00030291"/>
    </source>
</evidence>
<comment type="cofactor">
    <cofactor evidence="7">
        <name>Zn(2+)</name>
        <dbReference type="ChEBI" id="CHEBI:29105"/>
    </cofactor>
    <text evidence="7">Binds 1 zinc ion per subunit. In the homodimer, two zinc ions are bound between subunits.</text>
</comment>
<keyword evidence="1 7" id="KW-0862">Zinc</keyword>
<feature type="binding site" evidence="7">
    <location>
        <position position="96"/>
    </location>
    <ligand>
        <name>Zn(2+)</name>
        <dbReference type="ChEBI" id="CHEBI:29105"/>
        <note>ligand shared between dimeric partners</note>
    </ligand>
</feature>
<protein>
    <recommendedName>
        <fullName evidence="3">Aldoketomutase</fullName>
    </recommendedName>
    <alternativeName>
        <fullName evidence="2">Ketone-aldehyde mutase</fullName>
    </alternativeName>
    <alternativeName>
        <fullName evidence="4">Methylglyoxalase</fullName>
    </alternativeName>
    <alternativeName>
        <fullName evidence="5">S-D-lactoylglutathione methylglyoxal lyase</fullName>
    </alternativeName>
</protein>
<gene>
    <name evidence="9" type="ORF">g.1270</name>
</gene>
<evidence type="ECO:0000256" key="5">
    <source>
        <dbReference type="ARBA" id="ARBA00033298"/>
    </source>
</evidence>
<dbReference type="CDD" id="cd07233">
    <property type="entry name" value="GlxI_Zn"/>
    <property type="match status" value="1"/>
</dbReference>
<sequence length="192" mass="21826">MSKTSGLSDAEIQELCHEPDADTKEFILQQFMYNIKDPRQSLPFYTEVLGMRLFQKYEIPSRQRTAYFLGYGNASEIPSNDKDRTEWMLSCKVTIELTHKWGSENNNDVNDNNHEKGGFGHIGLMVPDVAAACARFDKLCVPYEKLPRDGRTKGVVYIKDPDGYCIEIFNAKDAAELTEESNKSVIKLKDDA</sequence>
<dbReference type="PANTHER" id="PTHR10374:SF30">
    <property type="entry name" value="LACTOYLGLUTATHIONE LYASE"/>
    <property type="match status" value="1"/>
</dbReference>
<dbReference type="AlphaFoldDB" id="A0A1B6LPV1"/>
<proteinExistence type="predicted"/>
<evidence type="ECO:0000313" key="9">
    <source>
        <dbReference type="EMBL" id="JAT25732.1"/>
    </source>
</evidence>
<dbReference type="InterPro" id="IPR037523">
    <property type="entry name" value="VOC_core"/>
</dbReference>
<keyword evidence="7" id="KW-0479">Metal-binding</keyword>
<evidence type="ECO:0000256" key="7">
    <source>
        <dbReference type="PIRSR" id="PIRSR604361-3"/>
    </source>
</evidence>
<dbReference type="NCBIfam" id="TIGR00068">
    <property type="entry name" value="glyox_I"/>
    <property type="match status" value="1"/>
</dbReference>
<evidence type="ECO:0000256" key="3">
    <source>
        <dbReference type="ARBA" id="ARBA00030892"/>
    </source>
</evidence>
<evidence type="ECO:0000256" key="4">
    <source>
        <dbReference type="ARBA" id="ARBA00032460"/>
    </source>
</evidence>
<feature type="binding site" evidence="7">
    <location>
        <position position="167"/>
    </location>
    <ligand>
        <name>Zn(2+)</name>
        <dbReference type="ChEBI" id="CHEBI:29105"/>
        <note>ligand shared between dimeric partners</note>
    </ligand>
</feature>
<dbReference type="SUPFAM" id="SSF54593">
    <property type="entry name" value="Glyoxalase/Bleomycin resistance protein/Dihydroxybiphenyl dioxygenase"/>
    <property type="match status" value="1"/>
</dbReference>
<evidence type="ECO:0000256" key="1">
    <source>
        <dbReference type="ARBA" id="ARBA00022833"/>
    </source>
</evidence>
<feature type="binding site" evidence="7">
    <location>
        <position position="30"/>
    </location>
    <ligand>
        <name>Zn(2+)</name>
        <dbReference type="ChEBI" id="CHEBI:29105"/>
        <note>ligand shared between dimeric partners</note>
    </ligand>
</feature>
<dbReference type="EMBL" id="GEBQ01014245">
    <property type="protein sequence ID" value="JAT25732.1"/>
    <property type="molecule type" value="Transcribed_RNA"/>
</dbReference>
<feature type="binding site" evidence="7">
    <location>
        <position position="121"/>
    </location>
    <ligand>
        <name>Zn(2+)</name>
        <dbReference type="ChEBI" id="CHEBI:29105"/>
        <note>ligand shared between dimeric partners</note>
    </ligand>
</feature>
<accession>A0A1B6LPV1</accession>
<organism evidence="9">
    <name type="scientific">Graphocephala atropunctata</name>
    <dbReference type="NCBI Taxonomy" id="36148"/>
    <lineage>
        <taxon>Eukaryota</taxon>
        <taxon>Metazoa</taxon>
        <taxon>Ecdysozoa</taxon>
        <taxon>Arthropoda</taxon>
        <taxon>Hexapoda</taxon>
        <taxon>Insecta</taxon>
        <taxon>Pterygota</taxon>
        <taxon>Neoptera</taxon>
        <taxon>Paraneoptera</taxon>
        <taxon>Hemiptera</taxon>
        <taxon>Auchenorrhyncha</taxon>
        <taxon>Membracoidea</taxon>
        <taxon>Cicadellidae</taxon>
        <taxon>Cicadellinae</taxon>
        <taxon>Cicadellini</taxon>
        <taxon>Graphocephala</taxon>
    </lineage>
</organism>
<dbReference type="InterPro" id="IPR004360">
    <property type="entry name" value="Glyas_Fos-R_dOase_dom"/>
</dbReference>
<feature type="active site" description="Proton donor/acceptor" evidence="6">
    <location>
        <position position="167"/>
    </location>
</feature>
<name>A0A1B6LPV1_9HEMI</name>
<dbReference type="Pfam" id="PF00903">
    <property type="entry name" value="Glyoxalase"/>
    <property type="match status" value="1"/>
</dbReference>
<dbReference type="Gene3D" id="3.10.180.10">
    <property type="entry name" value="2,3-Dihydroxybiphenyl 1,2-Dioxygenase, domain 1"/>
    <property type="match status" value="1"/>
</dbReference>
<dbReference type="InterPro" id="IPR004361">
    <property type="entry name" value="Glyoxalase_1"/>
</dbReference>
<dbReference type="PANTHER" id="PTHR10374">
    <property type="entry name" value="LACTOYLGLUTATHIONE LYASE GLYOXALASE I"/>
    <property type="match status" value="1"/>
</dbReference>
<evidence type="ECO:0000256" key="6">
    <source>
        <dbReference type="PIRSR" id="PIRSR604361-1"/>
    </source>
</evidence>
<dbReference type="GO" id="GO:0004462">
    <property type="term" value="F:lactoylglutathione lyase activity"/>
    <property type="evidence" value="ECO:0007669"/>
    <property type="project" value="InterPro"/>
</dbReference>
<reference evidence="9" key="1">
    <citation type="submission" date="2015-11" db="EMBL/GenBank/DDBJ databases">
        <title>De novo transcriptome assembly of four potential Pierce s Disease insect vectors from Arizona vineyards.</title>
        <authorList>
            <person name="Tassone E.E."/>
        </authorList>
    </citation>
    <scope>NUCLEOTIDE SEQUENCE</scope>
</reference>
<dbReference type="PROSITE" id="PS51819">
    <property type="entry name" value="VOC"/>
    <property type="match status" value="1"/>
</dbReference>
<feature type="domain" description="VOC" evidence="8">
    <location>
        <begin position="27"/>
        <end position="171"/>
    </location>
</feature>
<dbReference type="GO" id="GO:0046872">
    <property type="term" value="F:metal ion binding"/>
    <property type="evidence" value="ECO:0007669"/>
    <property type="project" value="UniProtKB-KW"/>
</dbReference>